<dbReference type="Proteomes" id="UP000430332">
    <property type="component" value="Segment"/>
</dbReference>
<gene>
    <name evidence="1" type="ORF">B4963_0036</name>
</gene>
<accession>A0A678QSW4</accession>
<organism evidence="1 2">
    <name type="scientific">Pectobacterium phage phiA41</name>
    <dbReference type="NCBI Taxonomy" id="1965354"/>
    <lineage>
        <taxon>Viruses</taxon>
        <taxon>Duplodnaviria</taxon>
        <taxon>Heunggongvirae</taxon>
        <taxon>Uroviricota</taxon>
        <taxon>Caudoviricetes</taxon>
        <taxon>Schitoviridae</taxon>
        <taxon>Cbunavirus</taxon>
        <taxon>Cbunavirus A41</taxon>
    </lineage>
</organism>
<sequence length="59" mass="6661">MGNSFVDQLCQYRIALIPQYEGGWQADMYGEHEYVIHAATGLNPQEAVDKVIKIYKAGE</sequence>
<protein>
    <submittedName>
        <fullName evidence="1">Uncharacterized protein</fullName>
    </submittedName>
</protein>
<proteinExistence type="predicted"/>
<keyword evidence="2" id="KW-1185">Reference proteome</keyword>
<evidence type="ECO:0000313" key="2">
    <source>
        <dbReference type="Proteomes" id="UP000430332"/>
    </source>
</evidence>
<reference evidence="1 2" key="1">
    <citation type="submission" date="2017-03" db="EMBL/GenBank/DDBJ databases">
        <title>Isolation and genomic, phenotypic and morphological characterization of the first Podoviridae lytic bacteriophages (phi)A38 and (phi)A41 infecting Pectobacterium wasabiae.</title>
        <authorList>
            <person name="Czajkowski R."/>
            <person name="Smolarska A."/>
            <person name="Rabalski L."/>
            <person name="Narajczyk M."/>
        </authorList>
    </citation>
    <scope>NUCLEOTIDE SEQUENCE [LARGE SCALE GENOMIC DNA]</scope>
</reference>
<evidence type="ECO:0000313" key="1">
    <source>
        <dbReference type="EMBL" id="ARB11036.1"/>
    </source>
</evidence>
<dbReference type="EMBL" id="KY769270">
    <property type="protein sequence ID" value="ARB11036.1"/>
    <property type="molecule type" value="Genomic_DNA"/>
</dbReference>
<name>A0A678QSW4_9CAUD</name>